<keyword evidence="2" id="KW-1185">Reference proteome</keyword>
<sequence>MEKEEHRKSNDKLKYEISRTKWNYAVKLNKSESGFEILWENSSIIRMCINDDEKSSMNPENVDNWKIRQLKMSQAQVSSKAQISHITQTINYPNIKILLWFIFRSMLYDKFLDAIKILFNFNVV</sequence>
<reference evidence="1 2" key="1">
    <citation type="submission" date="2015-04" db="EMBL/GenBank/DDBJ databases">
        <authorList>
            <person name="Syromyatnikov M.Y."/>
            <person name="Popov V.N."/>
        </authorList>
    </citation>
    <scope>NUCLEOTIDE SEQUENCE [LARGE SCALE GENOMIC DNA]</scope>
</reference>
<evidence type="ECO:0000313" key="1">
    <source>
        <dbReference type="EMBL" id="CRK97372.1"/>
    </source>
</evidence>
<evidence type="ECO:0000313" key="2">
    <source>
        <dbReference type="Proteomes" id="UP000183832"/>
    </source>
</evidence>
<accession>A0A1J1ICU1</accession>
<protein>
    <submittedName>
        <fullName evidence="1">CLUMA_CG010763, isoform A</fullName>
    </submittedName>
</protein>
<organism evidence="1 2">
    <name type="scientific">Clunio marinus</name>
    <dbReference type="NCBI Taxonomy" id="568069"/>
    <lineage>
        <taxon>Eukaryota</taxon>
        <taxon>Metazoa</taxon>
        <taxon>Ecdysozoa</taxon>
        <taxon>Arthropoda</taxon>
        <taxon>Hexapoda</taxon>
        <taxon>Insecta</taxon>
        <taxon>Pterygota</taxon>
        <taxon>Neoptera</taxon>
        <taxon>Endopterygota</taxon>
        <taxon>Diptera</taxon>
        <taxon>Nematocera</taxon>
        <taxon>Chironomoidea</taxon>
        <taxon>Chironomidae</taxon>
        <taxon>Clunio</taxon>
    </lineage>
</organism>
<dbReference type="Proteomes" id="UP000183832">
    <property type="component" value="Unassembled WGS sequence"/>
</dbReference>
<dbReference type="AlphaFoldDB" id="A0A1J1ICU1"/>
<dbReference type="EMBL" id="CVRI01000047">
    <property type="protein sequence ID" value="CRK97372.1"/>
    <property type="molecule type" value="Genomic_DNA"/>
</dbReference>
<name>A0A1J1ICU1_9DIPT</name>
<proteinExistence type="predicted"/>
<gene>
    <name evidence="1" type="ORF">CLUMA_CG010763</name>
</gene>